<dbReference type="InterPro" id="IPR036947">
    <property type="entry name" value="POLO_box_dom_sf"/>
</dbReference>
<dbReference type="EMBL" id="KZ678410">
    <property type="protein sequence ID" value="PSR92072.1"/>
    <property type="molecule type" value="Genomic_DNA"/>
</dbReference>
<feature type="domain" description="Protein kinase" evidence="9">
    <location>
        <begin position="65"/>
        <end position="324"/>
    </location>
</feature>
<dbReference type="PROSITE" id="PS00108">
    <property type="entry name" value="PROTEIN_KINASE_ST"/>
    <property type="match status" value="1"/>
</dbReference>
<feature type="region of interest" description="Disordered" evidence="8">
    <location>
        <begin position="1"/>
        <end position="59"/>
    </location>
</feature>
<name>A0A2T3ACV5_9PEZI</name>
<gene>
    <name evidence="10" type="ORF">BD289DRAFT_481222</name>
</gene>
<evidence type="ECO:0000256" key="7">
    <source>
        <dbReference type="PROSITE-ProRule" id="PRU10141"/>
    </source>
</evidence>
<dbReference type="GO" id="GO:0000776">
    <property type="term" value="C:kinetochore"/>
    <property type="evidence" value="ECO:0007669"/>
    <property type="project" value="TreeGrafter"/>
</dbReference>
<dbReference type="Pfam" id="PF00069">
    <property type="entry name" value="Pkinase"/>
    <property type="match status" value="1"/>
</dbReference>
<keyword evidence="3" id="KW-0677">Repeat</keyword>
<dbReference type="PANTHER" id="PTHR24345:SF0">
    <property type="entry name" value="CELL CYCLE SERINE_THREONINE-PROTEIN KINASE CDC5_MSD2"/>
    <property type="match status" value="1"/>
</dbReference>
<dbReference type="GO" id="GO:0005816">
    <property type="term" value="C:spindle pole body"/>
    <property type="evidence" value="ECO:0007669"/>
    <property type="project" value="TreeGrafter"/>
</dbReference>
<dbReference type="FunFam" id="1.10.510.10:FF:000571">
    <property type="entry name" value="Maternal embryonic leucine zipper kinase"/>
    <property type="match status" value="1"/>
</dbReference>
<dbReference type="Gene3D" id="3.30.1120.30">
    <property type="entry name" value="POLO box domain"/>
    <property type="match status" value="1"/>
</dbReference>
<evidence type="ECO:0000256" key="1">
    <source>
        <dbReference type="ARBA" id="ARBA00022527"/>
    </source>
</evidence>
<keyword evidence="6 7" id="KW-0067">ATP-binding</keyword>
<dbReference type="GO" id="GO:0005737">
    <property type="term" value="C:cytoplasm"/>
    <property type="evidence" value="ECO:0007669"/>
    <property type="project" value="TreeGrafter"/>
</dbReference>
<dbReference type="GO" id="GO:0000922">
    <property type="term" value="C:spindle pole"/>
    <property type="evidence" value="ECO:0007669"/>
    <property type="project" value="TreeGrafter"/>
</dbReference>
<dbReference type="Pfam" id="PF00659">
    <property type="entry name" value="POLO_box"/>
    <property type="match status" value="1"/>
</dbReference>
<dbReference type="CDD" id="cd14099">
    <property type="entry name" value="STKc_PLK"/>
    <property type="match status" value="1"/>
</dbReference>
<dbReference type="PROSITE" id="PS50011">
    <property type="entry name" value="PROTEIN_KINASE_DOM"/>
    <property type="match status" value="1"/>
</dbReference>
<keyword evidence="1" id="KW-0723">Serine/threonine-protein kinase</keyword>
<evidence type="ECO:0000313" key="11">
    <source>
        <dbReference type="Proteomes" id="UP000241462"/>
    </source>
</evidence>
<dbReference type="PANTHER" id="PTHR24345">
    <property type="entry name" value="SERINE/THREONINE-PROTEIN KINASE PLK"/>
    <property type="match status" value="1"/>
</dbReference>
<dbReference type="CDD" id="cd13118">
    <property type="entry name" value="POLO_box_1"/>
    <property type="match status" value="1"/>
</dbReference>
<dbReference type="GO" id="GO:0004674">
    <property type="term" value="F:protein serine/threonine kinase activity"/>
    <property type="evidence" value="ECO:0007669"/>
    <property type="project" value="UniProtKB-KW"/>
</dbReference>
<evidence type="ECO:0000256" key="5">
    <source>
        <dbReference type="ARBA" id="ARBA00022777"/>
    </source>
</evidence>
<dbReference type="InterPro" id="IPR011009">
    <property type="entry name" value="Kinase-like_dom_sf"/>
</dbReference>
<dbReference type="Proteomes" id="UP000241462">
    <property type="component" value="Unassembled WGS sequence"/>
</dbReference>
<feature type="region of interest" description="Disordered" evidence="8">
    <location>
        <begin position="452"/>
        <end position="500"/>
    </location>
</feature>
<evidence type="ECO:0000256" key="6">
    <source>
        <dbReference type="ARBA" id="ARBA00022840"/>
    </source>
</evidence>
<evidence type="ECO:0000256" key="3">
    <source>
        <dbReference type="ARBA" id="ARBA00022737"/>
    </source>
</evidence>
<keyword evidence="5 10" id="KW-0418">Kinase</keyword>
<organism evidence="10 11">
    <name type="scientific">Coniella lustricola</name>
    <dbReference type="NCBI Taxonomy" id="2025994"/>
    <lineage>
        <taxon>Eukaryota</taxon>
        <taxon>Fungi</taxon>
        <taxon>Dikarya</taxon>
        <taxon>Ascomycota</taxon>
        <taxon>Pezizomycotina</taxon>
        <taxon>Sordariomycetes</taxon>
        <taxon>Sordariomycetidae</taxon>
        <taxon>Diaporthales</taxon>
        <taxon>Schizoparmaceae</taxon>
        <taxon>Coniella</taxon>
    </lineage>
</organism>
<reference evidence="10 11" key="1">
    <citation type="journal article" date="2018" name="Mycol. Prog.">
        <title>Coniella lustricola, a new species from submerged detritus.</title>
        <authorList>
            <person name="Raudabaugh D.B."/>
            <person name="Iturriaga T."/>
            <person name="Carver A."/>
            <person name="Mondo S."/>
            <person name="Pangilinan J."/>
            <person name="Lipzen A."/>
            <person name="He G."/>
            <person name="Amirebrahimi M."/>
            <person name="Grigoriev I.V."/>
            <person name="Miller A.N."/>
        </authorList>
    </citation>
    <scope>NUCLEOTIDE SEQUENCE [LARGE SCALE GENOMIC DNA]</scope>
    <source>
        <strain evidence="10 11">B22-T-1</strain>
    </source>
</reference>
<evidence type="ECO:0000256" key="4">
    <source>
        <dbReference type="ARBA" id="ARBA00022741"/>
    </source>
</evidence>
<dbReference type="FunFam" id="3.30.1120.30:FF:000004">
    <property type="entry name" value="Serine/threonine-protein kinase"/>
    <property type="match status" value="1"/>
</dbReference>
<dbReference type="InterPro" id="IPR000719">
    <property type="entry name" value="Prot_kinase_dom"/>
</dbReference>
<dbReference type="SMART" id="SM00220">
    <property type="entry name" value="S_TKc"/>
    <property type="match status" value="1"/>
</dbReference>
<protein>
    <submittedName>
        <fullName evidence="10">Serine/threonine-protein kinase</fullName>
    </submittedName>
</protein>
<sequence>MAAKGGNEVEALSPRDANALPKRTTDLKAKAAAQLKASKEKDHPPPPPSEVTEPPSSDRKNGAVYYVGKLLGKGGFAICYDAKLADTGKRYALKIVKSQMALKMQQKFQTELQIHSKIEHQNIVQFHRAFTFENCTYLTLELCSNGSLMEMVKKRKGLTEAEVRFYTIQIAGAIKYMHEKGIIHRDLKMGNIFLDKHMNAKVGDFGLAALVVTGNDMHTIRRTTLCGTPNYIAPEILQKGRSGHDHMVDIWSLGIIIFAMLTTKPPFQSSTTDEIYRRAREREYDWPSDEKRIISPEAKMVVSSMLVDADKRPDPDLIVQHPFFTSGYVPAQADISPKLRETAPHQEIFYDACDQPKLRDLSTKNLRKLCAECNIGPWHQEPRVIKLAIWKEIASEEKHGLTPKIPLAPDLVYRPYREIRRERHALKGAGLASNHGSKTGSLTVEVPLTTKTSSGLLRAPPQSFAAQQRAANKPKSVVTSSQTQPSMSTAPSRPVSGRNSVAIREKPMTTSGALSVQGHEKVTRAPIRITRTQPPTRSIVTNLSVPKSRPKESVDILKELLADDEPAESKLTTLFGPNEVVEQLNDTRPDMVLYRVRRLEAELERALKARSQAYVSTQDKEPEVPKVVVKWVDYSNKFGIGYILNDGSAGCILNHVVGPLGDEDAVLPPTYLLVHGTEKHISRRHDPTYPDRQQIVPMANTIYFYELHGEEGVSRSAVNPKEFRVAVNPDGTCSKLGPGRDLWSHRKRERIVLWKKFANYMLQYARDPKDIDMFAPSTGEPADLVTFYQRFGDVGVWYFCDGHIQFNFPDHTKVVLDPTGKWCHFWHLSEEAALNLAETGELDESSLDNRAVLSYPLQTLLNFTLSNTTSLAASQAGRYRPEIRTESQGIPDANGFRDKVKFMHQIVKEWVRNGGIGRSDMSREGRLRWEGARQTKHIEVVTKHVWVTVGARGGDARHAVWVDIRNPTELLDDIDENRKSADSRKG</sequence>
<evidence type="ECO:0000313" key="10">
    <source>
        <dbReference type="EMBL" id="PSR92072.1"/>
    </source>
</evidence>
<dbReference type="SUPFAM" id="SSF82615">
    <property type="entry name" value="Polo-box domain"/>
    <property type="match status" value="2"/>
</dbReference>
<dbReference type="GO" id="GO:0005524">
    <property type="term" value="F:ATP binding"/>
    <property type="evidence" value="ECO:0007669"/>
    <property type="project" value="UniProtKB-UniRule"/>
</dbReference>
<dbReference type="OrthoDB" id="408964at2759"/>
<dbReference type="GO" id="GO:0005634">
    <property type="term" value="C:nucleus"/>
    <property type="evidence" value="ECO:0007669"/>
    <property type="project" value="TreeGrafter"/>
</dbReference>
<dbReference type="Gene3D" id="1.10.510.10">
    <property type="entry name" value="Transferase(Phosphotransferase) domain 1"/>
    <property type="match status" value="1"/>
</dbReference>
<dbReference type="InterPro" id="IPR033701">
    <property type="entry name" value="POLO_box_1"/>
</dbReference>
<feature type="binding site" evidence="7">
    <location>
        <position position="103"/>
    </location>
    <ligand>
        <name>ATP</name>
        <dbReference type="ChEBI" id="CHEBI:30616"/>
    </ligand>
</feature>
<keyword evidence="2" id="KW-0808">Transferase</keyword>
<dbReference type="InParanoid" id="A0A2T3ACV5"/>
<dbReference type="InterPro" id="IPR017441">
    <property type="entry name" value="Protein_kinase_ATP_BS"/>
</dbReference>
<dbReference type="STRING" id="2025994.A0A2T3ACV5"/>
<feature type="compositionally biased region" description="Polar residues" evidence="8">
    <location>
        <begin position="477"/>
        <end position="491"/>
    </location>
</feature>
<evidence type="ECO:0000256" key="8">
    <source>
        <dbReference type="SAM" id="MobiDB-lite"/>
    </source>
</evidence>
<dbReference type="InterPro" id="IPR033695">
    <property type="entry name" value="POLO_box_2"/>
</dbReference>
<keyword evidence="4 7" id="KW-0547">Nucleotide-binding</keyword>
<dbReference type="GO" id="GO:0007052">
    <property type="term" value="P:mitotic spindle organization"/>
    <property type="evidence" value="ECO:0007669"/>
    <property type="project" value="TreeGrafter"/>
</dbReference>
<dbReference type="InterPro" id="IPR000959">
    <property type="entry name" value="POLO_box_dom"/>
</dbReference>
<evidence type="ECO:0000256" key="2">
    <source>
        <dbReference type="ARBA" id="ARBA00022679"/>
    </source>
</evidence>
<dbReference type="CDD" id="cd13117">
    <property type="entry name" value="POLO_box_2"/>
    <property type="match status" value="1"/>
</dbReference>
<proteinExistence type="predicted"/>
<dbReference type="PROSITE" id="PS00107">
    <property type="entry name" value="PROTEIN_KINASE_ATP"/>
    <property type="match status" value="1"/>
</dbReference>
<keyword evidence="11" id="KW-1185">Reference proteome</keyword>
<dbReference type="SUPFAM" id="SSF56112">
    <property type="entry name" value="Protein kinase-like (PK-like)"/>
    <property type="match status" value="1"/>
</dbReference>
<dbReference type="InterPro" id="IPR008271">
    <property type="entry name" value="Ser/Thr_kinase_AS"/>
</dbReference>
<evidence type="ECO:0000259" key="9">
    <source>
        <dbReference type="PROSITE" id="PS50011"/>
    </source>
</evidence>
<dbReference type="AlphaFoldDB" id="A0A2T3ACV5"/>
<accession>A0A2T3ACV5</accession>